<dbReference type="InterPro" id="IPR036962">
    <property type="entry name" value="Glyco_hydro_3_N_sf"/>
</dbReference>
<feature type="region of interest" description="Disordered" evidence="6">
    <location>
        <begin position="64"/>
        <end position="86"/>
    </location>
</feature>
<dbReference type="EC" id="3.2.1.52" evidence="3"/>
<dbReference type="InterPro" id="IPR001764">
    <property type="entry name" value="Glyco_hydro_3_N"/>
</dbReference>
<dbReference type="Gene3D" id="3.40.50.1700">
    <property type="entry name" value="Glycoside hydrolase family 3 C-terminal domain"/>
    <property type="match status" value="1"/>
</dbReference>
<dbReference type="InterPro" id="IPR017853">
    <property type="entry name" value="GH"/>
</dbReference>
<dbReference type="Gene3D" id="3.20.20.300">
    <property type="entry name" value="Glycoside hydrolase, family 3, N-terminal domain"/>
    <property type="match status" value="1"/>
</dbReference>
<evidence type="ECO:0000256" key="6">
    <source>
        <dbReference type="SAM" id="MobiDB-lite"/>
    </source>
</evidence>
<evidence type="ECO:0000256" key="5">
    <source>
        <dbReference type="ARBA" id="ARBA00023295"/>
    </source>
</evidence>
<name>A0A7R7HW83_9ACTN</name>
<feature type="domain" description="Glycoside hydrolase family 3 N-terminal" evidence="7">
    <location>
        <begin position="132"/>
        <end position="447"/>
    </location>
</feature>
<dbReference type="Proteomes" id="UP000611640">
    <property type="component" value="Chromosome"/>
</dbReference>
<sequence length="603" mass="60726">MPPQPGAAAAVRAAGATPVEPGDRPAGVLLAVTRPSRTSRSLSVAAAVLAGLLLAAGCGADGGSGAGGNHPHRSAAPTPTPSGDPAEQAAYLVRHLSDAELVGQVLMPVAYGYRADSVSRQAAAHNRSIAGADTPARIVRKYHLGGLMLVNEGGGDADPTAETNPTSNIATPAQVRRLTGGLQQAGRTAGLPMLIGTDQEFGTVLRIGTGISPLPTGLGVGAAHDPKLTRTAWSMAGAELAALGVNVDFAPDADVLGGPGNTVIGSRSFGSDPTAVAGQVSAAVGGLQGSGVAASPKHFPGHGHTSTDSHHAMPVLTQSRAQLDAQDLPPFRAAVGAGSWLIMAGHLDVQSVDPGVPATLSHKLLHDVLRDQLHYDGVVVSDALNMAPITDRYDGGQAAVHALLAGDDLLLEPPNLPAAQHGLLAALKSGQLPRSRLVEAAQRVLTLRARLARFDQPAASSVHSSGHEKVARQVAAAAMTVLRGRCSGPLVSGTVRVTGGTEQKRAWLSAALRADGVSVGDSGGTQVALTGYGDTTADLSPGAAVTVAMDEPYLAAKVHSPTVLASFGATQESMVAVADVLAGRARATGRSPVAVPGLPRSAC</sequence>
<dbReference type="InterPro" id="IPR019800">
    <property type="entry name" value="Glyco_hydro_3_AS"/>
</dbReference>
<dbReference type="PRINTS" id="PR00133">
    <property type="entry name" value="GLHYDRLASE3"/>
</dbReference>
<evidence type="ECO:0000313" key="9">
    <source>
        <dbReference type="Proteomes" id="UP000611640"/>
    </source>
</evidence>
<evidence type="ECO:0000259" key="7">
    <source>
        <dbReference type="Pfam" id="PF00933"/>
    </source>
</evidence>
<protein>
    <recommendedName>
        <fullName evidence="3">beta-N-acetylhexosaminidase</fullName>
        <ecNumber evidence="3">3.2.1.52</ecNumber>
    </recommendedName>
</protein>
<dbReference type="EMBL" id="AP023355">
    <property type="protein sequence ID" value="BCJ34476.1"/>
    <property type="molecule type" value="Genomic_DNA"/>
</dbReference>
<dbReference type="AlphaFoldDB" id="A0A7R7HW83"/>
<dbReference type="InterPro" id="IPR050226">
    <property type="entry name" value="NagZ_Beta-hexosaminidase"/>
</dbReference>
<reference evidence="8 9" key="1">
    <citation type="submission" date="2020-08" db="EMBL/GenBank/DDBJ databases">
        <title>Whole genome shotgun sequence of Actinocatenispora thailandica NBRC 105041.</title>
        <authorList>
            <person name="Komaki H."/>
            <person name="Tamura T."/>
        </authorList>
    </citation>
    <scope>NUCLEOTIDE SEQUENCE [LARGE SCALE GENOMIC DNA]</scope>
    <source>
        <strain evidence="8 9">NBRC 105041</strain>
    </source>
</reference>
<dbReference type="InterPro" id="IPR036881">
    <property type="entry name" value="Glyco_hydro_3_C_sf"/>
</dbReference>
<dbReference type="PANTHER" id="PTHR30480">
    <property type="entry name" value="BETA-HEXOSAMINIDASE-RELATED"/>
    <property type="match status" value="1"/>
</dbReference>
<proteinExistence type="inferred from homology"/>
<dbReference type="PROSITE" id="PS00775">
    <property type="entry name" value="GLYCOSYL_HYDROL_F3"/>
    <property type="match status" value="1"/>
</dbReference>
<evidence type="ECO:0000256" key="4">
    <source>
        <dbReference type="ARBA" id="ARBA00022801"/>
    </source>
</evidence>
<dbReference type="KEGG" id="atl:Athai_19790"/>
<comment type="catalytic activity">
    <reaction evidence="1">
        <text>Hydrolysis of terminal non-reducing N-acetyl-D-hexosamine residues in N-acetyl-beta-D-hexosaminides.</text>
        <dbReference type="EC" id="3.2.1.52"/>
    </reaction>
</comment>
<evidence type="ECO:0000313" key="8">
    <source>
        <dbReference type="EMBL" id="BCJ34476.1"/>
    </source>
</evidence>
<keyword evidence="4" id="KW-0378">Hydrolase</keyword>
<comment type="similarity">
    <text evidence="2">Belongs to the glycosyl hydrolase 3 family.</text>
</comment>
<keyword evidence="9" id="KW-1185">Reference proteome</keyword>
<gene>
    <name evidence="8" type="ORF">Athai_19790</name>
</gene>
<evidence type="ECO:0000256" key="2">
    <source>
        <dbReference type="ARBA" id="ARBA00005336"/>
    </source>
</evidence>
<dbReference type="SUPFAM" id="SSF51445">
    <property type="entry name" value="(Trans)glycosidases"/>
    <property type="match status" value="1"/>
</dbReference>
<evidence type="ECO:0000256" key="1">
    <source>
        <dbReference type="ARBA" id="ARBA00001231"/>
    </source>
</evidence>
<dbReference type="Pfam" id="PF00933">
    <property type="entry name" value="Glyco_hydro_3"/>
    <property type="match status" value="1"/>
</dbReference>
<dbReference type="GO" id="GO:0009254">
    <property type="term" value="P:peptidoglycan turnover"/>
    <property type="evidence" value="ECO:0007669"/>
    <property type="project" value="TreeGrafter"/>
</dbReference>
<organism evidence="8 9">
    <name type="scientific">Actinocatenispora thailandica</name>
    <dbReference type="NCBI Taxonomy" id="227318"/>
    <lineage>
        <taxon>Bacteria</taxon>
        <taxon>Bacillati</taxon>
        <taxon>Actinomycetota</taxon>
        <taxon>Actinomycetes</taxon>
        <taxon>Micromonosporales</taxon>
        <taxon>Micromonosporaceae</taxon>
        <taxon>Actinocatenispora</taxon>
    </lineage>
</organism>
<evidence type="ECO:0000256" key="3">
    <source>
        <dbReference type="ARBA" id="ARBA00012663"/>
    </source>
</evidence>
<dbReference type="GO" id="GO:0005975">
    <property type="term" value="P:carbohydrate metabolic process"/>
    <property type="evidence" value="ECO:0007669"/>
    <property type="project" value="InterPro"/>
</dbReference>
<dbReference type="GO" id="GO:0004563">
    <property type="term" value="F:beta-N-acetylhexosaminidase activity"/>
    <property type="evidence" value="ECO:0007669"/>
    <property type="project" value="UniProtKB-EC"/>
</dbReference>
<dbReference type="PANTHER" id="PTHR30480:SF13">
    <property type="entry name" value="BETA-HEXOSAMINIDASE"/>
    <property type="match status" value="1"/>
</dbReference>
<keyword evidence="5" id="KW-0326">Glycosidase</keyword>
<accession>A0A7R7HW83</accession>